<evidence type="ECO:0000313" key="1">
    <source>
        <dbReference type="EMBL" id="KAJ9127168.1"/>
    </source>
</evidence>
<dbReference type="Proteomes" id="UP001234202">
    <property type="component" value="Unassembled WGS sequence"/>
</dbReference>
<keyword evidence="2" id="KW-1185">Reference proteome</keyword>
<name>A0ACC2XTH1_9TREE</name>
<reference evidence="1" key="1">
    <citation type="submission" date="2023-04" db="EMBL/GenBank/DDBJ databases">
        <title>Draft Genome sequencing of Naganishia species isolated from polar environments using Oxford Nanopore Technology.</title>
        <authorList>
            <person name="Leo P."/>
            <person name="Venkateswaran K."/>
        </authorList>
    </citation>
    <scope>NUCLEOTIDE SEQUENCE</scope>
    <source>
        <strain evidence="1">DBVPG 5303</strain>
    </source>
</reference>
<dbReference type="EMBL" id="JASBWV010000003">
    <property type="protein sequence ID" value="KAJ9127168.1"/>
    <property type="molecule type" value="Genomic_DNA"/>
</dbReference>
<organism evidence="1 2">
    <name type="scientific">Naganishia onofrii</name>
    <dbReference type="NCBI Taxonomy" id="1851511"/>
    <lineage>
        <taxon>Eukaryota</taxon>
        <taxon>Fungi</taxon>
        <taxon>Dikarya</taxon>
        <taxon>Basidiomycota</taxon>
        <taxon>Agaricomycotina</taxon>
        <taxon>Tremellomycetes</taxon>
        <taxon>Filobasidiales</taxon>
        <taxon>Filobasidiaceae</taxon>
        <taxon>Naganishia</taxon>
    </lineage>
</organism>
<proteinExistence type="predicted"/>
<protein>
    <submittedName>
        <fullName evidence="1">Uncharacterized protein</fullName>
    </submittedName>
</protein>
<accession>A0ACC2XTH1</accession>
<evidence type="ECO:0000313" key="2">
    <source>
        <dbReference type="Proteomes" id="UP001234202"/>
    </source>
</evidence>
<gene>
    <name evidence="1" type="ORF">QFC24_001405</name>
</gene>
<comment type="caution">
    <text evidence="1">The sequence shown here is derived from an EMBL/GenBank/DDBJ whole genome shotgun (WGS) entry which is preliminary data.</text>
</comment>
<sequence>MQVALMAKSIGRITDVAAALEDCRSGPSRGAKSSSSKSKSGPAAKIVKRQVADSDEEVEAEEGGEQQDGEGVAVQDDAEEKRNEEAAISLEEKVKQLIDEIQLLECRIKALQQISAELQQNQEMEDIKGEAQRRFEKELGNYPNASDRTKCTSGSPFKSGAHESNKNSEYYKNFKQTVWDIRHEDEACPPISTFLEKGPDDPESDDDDIEIGGTTQLFKCPLTLLPFEDAVSSTKCPHSFSGEAIRNHISQSGRRSAKCPVAGCDKIIGLGDIKPNPTLQKKSDKIKARLERRREEEEEADAEDAELIE</sequence>